<reference evidence="2" key="1">
    <citation type="journal article" date="2008" name="Nat. Genet.">
        <title>The Pristionchus pacificus genome provides a unique perspective on nematode lifestyle and parasitism.</title>
        <authorList>
            <person name="Dieterich C."/>
            <person name="Clifton S.W."/>
            <person name="Schuster L.N."/>
            <person name="Chinwalla A."/>
            <person name="Delehaunty K."/>
            <person name="Dinkelacker I."/>
            <person name="Fulton L."/>
            <person name="Fulton R."/>
            <person name="Godfrey J."/>
            <person name="Minx P."/>
            <person name="Mitreva M."/>
            <person name="Roeseler W."/>
            <person name="Tian H."/>
            <person name="Witte H."/>
            <person name="Yang S.P."/>
            <person name="Wilson R.K."/>
            <person name="Sommer R.J."/>
        </authorList>
    </citation>
    <scope>NUCLEOTIDE SEQUENCE [LARGE SCALE GENOMIC DNA]</scope>
    <source>
        <strain evidence="2">PS312</strain>
    </source>
</reference>
<dbReference type="GO" id="GO:0006974">
    <property type="term" value="P:DNA damage response"/>
    <property type="evidence" value="ECO:0000318"/>
    <property type="project" value="GO_Central"/>
</dbReference>
<dbReference type="SMART" id="SM00506">
    <property type="entry name" value="A1pp"/>
    <property type="match status" value="1"/>
</dbReference>
<accession>A0A8R1YVC5</accession>
<evidence type="ECO:0000313" key="2">
    <source>
        <dbReference type="Proteomes" id="UP000005239"/>
    </source>
</evidence>
<dbReference type="GO" id="GO:0140293">
    <property type="term" value="F:ADP-ribosylglutamate hydrolase activity"/>
    <property type="evidence" value="ECO:0000318"/>
    <property type="project" value="GO_Central"/>
</dbReference>
<organism evidence="1 2">
    <name type="scientific">Pristionchus pacificus</name>
    <name type="common">Parasitic nematode worm</name>
    <dbReference type="NCBI Taxonomy" id="54126"/>
    <lineage>
        <taxon>Eukaryota</taxon>
        <taxon>Metazoa</taxon>
        <taxon>Ecdysozoa</taxon>
        <taxon>Nematoda</taxon>
        <taxon>Chromadorea</taxon>
        <taxon>Rhabditida</taxon>
        <taxon>Rhabditina</taxon>
        <taxon>Diplogasteromorpha</taxon>
        <taxon>Diplogasteroidea</taxon>
        <taxon>Neodiplogasteridae</taxon>
        <taxon>Pristionchus</taxon>
    </lineage>
</organism>
<dbReference type="GO" id="GO:0005654">
    <property type="term" value="C:nucleoplasm"/>
    <property type="evidence" value="ECO:0000318"/>
    <property type="project" value="GO_Central"/>
</dbReference>
<dbReference type="SUPFAM" id="SSF52949">
    <property type="entry name" value="Macro domain-like"/>
    <property type="match status" value="1"/>
</dbReference>
<accession>A0A2A6BSY2</accession>
<dbReference type="InterPro" id="IPR043472">
    <property type="entry name" value="Macro_dom-like"/>
</dbReference>
<keyword evidence="2" id="KW-1185">Reference proteome</keyword>
<dbReference type="InterPro" id="IPR002589">
    <property type="entry name" value="Macro_dom"/>
</dbReference>
<gene>
    <name evidence="1" type="primary">WBGene00275675</name>
</gene>
<sequence>MLGRNDYYLEIALLARENERLRAENTQQKMELDKMSSTLKTVIALKNRKIKDQENEMERVIEEARLEPKPDEESISTEEVSLVQSTMTPDQEGSSGQAKSCSVVQPSIDIAGLLATVQGLPAQVVLLVEENERLQAKIAQQKMELDKMSSTLKTMIALKNRKIKDMENEMQRMKESSKETTIDRSTSEVVNKINKESMEYEESPAAVSEWIICCHTGSVESEDKEVPDDLTTLDKVNKLNELIDTDKFDLKHPFWDKISLFYGDITKINVDAIVNCATSRLDGEGGSLNRAVHSAAGYEQLQTECRKHDRPVPMGLAVMTDACGLSTHVKKIIHCVGPICYGEVTPSRRYQLESRYRRAIKLSEQNGLRSIAFSCISTGLYGYDNKDAARSVVKVLYKYFSSEQNAEKWDRVVLCTFMDIDKQCYKQ</sequence>
<dbReference type="Pfam" id="PF01661">
    <property type="entry name" value="Macro"/>
    <property type="match status" value="1"/>
</dbReference>
<dbReference type="PANTHER" id="PTHR11106:SF27">
    <property type="entry name" value="MACRO DOMAIN-CONTAINING PROTEIN"/>
    <property type="match status" value="1"/>
</dbReference>
<dbReference type="PROSITE" id="PS51154">
    <property type="entry name" value="MACRO"/>
    <property type="match status" value="1"/>
</dbReference>
<dbReference type="OrthoDB" id="6077599at2759"/>
<protein>
    <submittedName>
        <fullName evidence="1">Macro domain-containing protein</fullName>
    </submittedName>
</protein>
<reference evidence="1" key="2">
    <citation type="submission" date="2022-06" db="UniProtKB">
        <authorList>
            <consortium name="EnsemblMetazoa"/>
        </authorList>
    </citation>
    <scope>IDENTIFICATION</scope>
    <source>
        <strain evidence="1">PS312</strain>
    </source>
</reference>
<dbReference type="GO" id="GO:0042278">
    <property type="term" value="P:purine nucleoside metabolic process"/>
    <property type="evidence" value="ECO:0000318"/>
    <property type="project" value="GO_Central"/>
</dbReference>
<dbReference type="PANTHER" id="PTHR11106">
    <property type="entry name" value="GANGLIOSIDE INDUCED DIFFERENTIATION ASSOCIATED PROTEIN 2-RELATED"/>
    <property type="match status" value="1"/>
</dbReference>
<dbReference type="EnsemblMetazoa" id="PPA37306.1">
    <property type="protein sequence ID" value="PPA37306.1"/>
    <property type="gene ID" value="WBGene00275675"/>
</dbReference>
<dbReference type="Proteomes" id="UP000005239">
    <property type="component" value="Unassembled WGS sequence"/>
</dbReference>
<proteinExistence type="predicted"/>
<dbReference type="Gene3D" id="3.40.220.10">
    <property type="entry name" value="Leucine Aminopeptidase, subunit E, domain 1"/>
    <property type="match status" value="1"/>
</dbReference>
<evidence type="ECO:0000313" key="1">
    <source>
        <dbReference type="EnsemblMetazoa" id="PPA37306.1"/>
    </source>
</evidence>
<dbReference type="AlphaFoldDB" id="A0A2A6BSY2"/>
<name>A0A2A6BSY2_PRIPA</name>